<accession>A0ACC4ZPR2</accession>
<organism evidence="1 2">
    <name type="scientific">Paenibacillus jamilae</name>
    <dbReference type="NCBI Taxonomy" id="114136"/>
    <lineage>
        <taxon>Bacteria</taxon>
        <taxon>Bacillati</taxon>
        <taxon>Bacillota</taxon>
        <taxon>Bacilli</taxon>
        <taxon>Bacillales</taxon>
        <taxon>Paenibacillaceae</taxon>
        <taxon>Paenibacillus</taxon>
    </lineage>
</organism>
<keyword evidence="1" id="KW-0808">Transferase</keyword>
<keyword evidence="1" id="KW-0418">Kinase</keyword>
<keyword evidence="2" id="KW-1185">Reference proteome</keyword>
<comment type="caution">
    <text evidence="1">The sequence shown here is derived from an EMBL/GenBank/DDBJ whole genome shotgun (WGS) entry which is preliminary data.</text>
</comment>
<name>A0ACC4ZPR2_9BACL</name>
<proteinExistence type="predicted"/>
<dbReference type="EMBL" id="LDRX01000210">
    <property type="protein sequence ID" value="KTS75588.1"/>
    <property type="molecule type" value="Genomic_DNA"/>
</dbReference>
<reference evidence="1 2" key="1">
    <citation type="journal article" date="2016" name="Front. Microbiol.">
        <title>Genomic Resource of Rice Seed Associated Bacteria.</title>
        <authorList>
            <person name="Midha S."/>
            <person name="Bansal K."/>
            <person name="Sharma S."/>
            <person name="Kumar N."/>
            <person name="Patil P.P."/>
            <person name="Chaudhry V."/>
            <person name="Patil P.B."/>
        </authorList>
    </citation>
    <scope>NUCLEOTIDE SEQUENCE [LARGE SCALE GENOMIC DNA]</scope>
    <source>
        <strain evidence="1 2">NS115</strain>
    </source>
</reference>
<protein>
    <submittedName>
        <fullName evidence="1">Histidine kinase</fullName>
    </submittedName>
</protein>
<dbReference type="Proteomes" id="UP000074866">
    <property type="component" value="Unassembled WGS sequence"/>
</dbReference>
<evidence type="ECO:0000313" key="1">
    <source>
        <dbReference type="EMBL" id="KTS75588.1"/>
    </source>
</evidence>
<evidence type="ECO:0000313" key="2">
    <source>
        <dbReference type="Proteomes" id="UP000074866"/>
    </source>
</evidence>
<gene>
    <name evidence="1" type="ORF">NS115_24030</name>
</gene>
<sequence>MTYYIQYQIASKKGGAFIIDLTARQVEILNIVQKHAPITGDQIAEMLNLSKATIRTDLSKLGILNYIDAKPKVGYFVGKRGTPNREEKFRLLQMKVGDLHGVPVIVRETTTIQEAVVALFLENVSNLIVTDEDGDLAGVASRKDLLKVTLGNPNAATIPVSLVMTRQANVVTVSPEDTVLEAARKIIARQIDSLPVVVPSDSDKPGEHWKVVGRITKTNIIKMLLDMVAED</sequence>